<dbReference type="NCBIfam" id="NF006330">
    <property type="entry name" value="PRK08560.1"/>
    <property type="match status" value="1"/>
</dbReference>
<dbReference type="EMBL" id="JAPQKR010000012">
    <property type="protein sequence ID" value="KAJ5205035.1"/>
    <property type="molecule type" value="Genomic_DNA"/>
</dbReference>
<evidence type="ECO:0000256" key="7">
    <source>
        <dbReference type="ARBA" id="ARBA00022840"/>
    </source>
</evidence>
<dbReference type="InterPro" id="IPR002307">
    <property type="entry name" value="Tyr-tRNA-ligase"/>
</dbReference>
<dbReference type="PANTHER" id="PTHR46264:SF4">
    <property type="entry name" value="TYROSINE--TRNA LIGASE, CYTOPLASMIC"/>
    <property type="match status" value="1"/>
</dbReference>
<protein>
    <recommendedName>
        <fullName evidence="3 12">Tyrosine--tRNA ligase</fullName>
        <ecNumber evidence="3 12">6.1.1.1</ecNumber>
    </recommendedName>
    <alternativeName>
        <fullName evidence="10 12">Tyrosyl-tRNA synthetase</fullName>
    </alternativeName>
</protein>
<dbReference type="Proteomes" id="UP001150904">
    <property type="component" value="Unassembled WGS sequence"/>
</dbReference>
<keyword evidence="7 12" id="KW-0067">ATP-binding</keyword>
<keyword evidence="5 12" id="KW-0436">Ligase</keyword>
<keyword evidence="9 12" id="KW-0030">Aminoacyl-tRNA synthetase</keyword>
<organism evidence="14 15">
    <name type="scientific">Penicillium cinerascens</name>
    <dbReference type="NCBI Taxonomy" id="70096"/>
    <lineage>
        <taxon>Eukaryota</taxon>
        <taxon>Fungi</taxon>
        <taxon>Dikarya</taxon>
        <taxon>Ascomycota</taxon>
        <taxon>Pezizomycotina</taxon>
        <taxon>Eurotiomycetes</taxon>
        <taxon>Eurotiomycetidae</taxon>
        <taxon>Eurotiales</taxon>
        <taxon>Aspergillaceae</taxon>
        <taxon>Penicillium</taxon>
    </lineage>
</organism>
<dbReference type="GO" id="GO:0005524">
    <property type="term" value="F:ATP binding"/>
    <property type="evidence" value="ECO:0007669"/>
    <property type="project" value="UniProtKB-KW"/>
</dbReference>
<dbReference type="RefSeq" id="XP_058309514.1">
    <property type="nucleotide sequence ID" value="XM_058452976.1"/>
</dbReference>
<dbReference type="InterPro" id="IPR050489">
    <property type="entry name" value="Tyr-tRNA_synthase"/>
</dbReference>
<evidence type="ECO:0000256" key="9">
    <source>
        <dbReference type="ARBA" id="ARBA00023146"/>
    </source>
</evidence>
<dbReference type="GO" id="GO:0005737">
    <property type="term" value="C:cytoplasm"/>
    <property type="evidence" value="ECO:0007669"/>
    <property type="project" value="UniProtKB-SubCell"/>
</dbReference>
<keyword evidence="15" id="KW-1185">Reference proteome</keyword>
<evidence type="ECO:0000256" key="10">
    <source>
        <dbReference type="ARBA" id="ARBA00033323"/>
    </source>
</evidence>
<proteinExistence type="inferred from homology"/>
<feature type="region of interest" description="Disordered" evidence="13">
    <location>
        <begin position="342"/>
        <end position="401"/>
    </location>
</feature>
<evidence type="ECO:0000256" key="4">
    <source>
        <dbReference type="ARBA" id="ARBA00022490"/>
    </source>
</evidence>
<dbReference type="InterPro" id="IPR014729">
    <property type="entry name" value="Rossmann-like_a/b/a_fold"/>
</dbReference>
<dbReference type="GO" id="GO:0004831">
    <property type="term" value="F:tyrosine-tRNA ligase activity"/>
    <property type="evidence" value="ECO:0007669"/>
    <property type="project" value="UniProtKB-EC"/>
</dbReference>
<reference evidence="14" key="2">
    <citation type="journal article" date="2023" name="IMA Fungus">
        <title>Comparative genomic study of the Penicillium genus elucidates a diverse pangenome and 15 lateral gene transfer events.</title>
        <authorList>
            <person name="Petersen C."/>
            <person name="Sorensen T."/>
            <person name="Nielsen M.R."/>
            <person name="Sondergaard T.E."/>
            <person name="Sorensen J.L."/>
            <person name="Fitzpatrick D.A."/>
            <person name="Frisvad J.C."/>
            <person name="Nielsen K.L."/>
        </authorList>
    </citation>
    <scope>NUCLEOTIDE SEQUENCE</scope>
    <source>
        <strain evidence="14">IBT 15544</strain>
    </source>
</reference>
<dbReference type="Gene3D" id="3.40.50.620">
    <property type="entry name" value="HUPs"/>
    <property type="match status" value="1"/>
</dbReference>
<dbReference type="AlphaFoldDB" id="A0A9W9MPE2"/>
<accession>A0A9W9MPE2</accession>
<comment type="caution">
    <text evidence="14">The sequence shown here is derived from an EMBL/GenBank/DDBJ whole genome shotgun (WGS) entry which is preliminary data.</text>
</comment>
<dbReference type="EC" id="6.1.1.1" evidence="3 12"/>
<name>A0A9W9MPE2_9EURO</name>
<evidence type="ECO:0000256" key="1">
    <source>
        <dbReference type="ARBA" id="ARBA00004496"/>
    </source>
</evidence>
<dbReference type="NCBIfam" id="TIGR00234">
    <property type="entry name" value="tyrS"/>
    <property type="match status" value="1"/>
</dbReference>
<keyword evidence="8 12" id="KW-0648">Protein biosynthesis</keyword>
<comment type="similarity">
    <text evidence="2 12">Belongs to the class-I aminoacyl-tRNA synthetase family.</text>
</comment>
<feature type="compositionally biased region" description="Basic and acidic residues" evidence="13">
    <location>
        <begin position="373"/>
        <end position="383"/>
    </location>
</feature>
<evidence type="ECO:0000256" key="3">
    <source>
        <dbReference type="ARBA" id="ARBA00013160"/>
    </source>
</evidence>
<dbReference type="InterPro" id="IPR002305">
    <property type="entry name" value="aa-tRNA-synth_Ic"/>
</dbReference>
<feature type="compositionally biased region" description="Basic and acidic residues" evidence="13">
    <location>
        <begin position="342"/>
        <end position="351"/>
    </location>
</feature>
<evidence type="ECO:0000256" key="2">
    <source>
        <dbReference type="ARBA" id="ARBA00005594"/>
    </source>
</evidence>
<dbReference type="Pfam" id="PF00579">
    <property type="entry name" value="tRNA-synt_1b"/>
    <property type="match status" value="1"/>
</dbReference>
<dbReference type="PIRSF" id="PIRSF006588">
    <property type="entry name" value="TyrRS_arch_euk"/>
    <property type="match status" value="1"/>
</dbReference>
<keyword evidence="6 12" id="KW-0547">Nucleotide-binding</keyword>
<dbReference type="GO" id="GO:0006437">
    <property type="term" value="P:tyrosyl-tRNA aminoacylation"/>
    <property type="evidence" value="ECO:0007669"/>
    <property type="project" value="InterPro"/>
</dbReference>
<evidence type="ECO:0000256" key="12">
    <source>
        <dbReference type="RuleBase" id="RU361234"/>
    </source>
</evidence>
<dbReference type="InterPro" id="IPR023617">
    <property type="entry name" value="Tyr-tRNA-ligase_arc/euk-type"/>
</dbReference>
<dbReference type="PRINTS" id="PR01040">
    <property type="entry name" value="TRNASYNTHTYR"/>
</dbReference>
<comment type="catalytic activity">
    <reaction evidence="11 12">
        <text>tRNA(Tyr) + L-tyrosine + ATP = L-tyrosyl-tRNA(Tyr) + AMP + diphosphate + H(+)</text>
        <dbReference type="Rhea" id="RHEA:10220"/>
        <dbReference type="Rhea" id="RHEA-COMP:9706"/>
        <dbReference type="Rhea" id="RHEA-COMP:9707"/>
        <dbReference type="ChEBI" id="CHEBI:15378"/>
        <dbReference type="ChEBI" id="CHEBI:30616"/>
        <dbReference type="ChEBI" id="CHEBI:33019"/>
        <dbReference type="ChEBI" id="CHEBI:58315"/>
        <dbReference type="ChEBI" id="CHEBI:78442"/>
        <dbReference type="ChEBI" id="CHEBI:78536"/>
        <dbReference type="ChEBI" id="CHEBI:456215"/>
        <dbReference type="EC" id="6.1.1.1"/>
    </reaction>
</comment>
<dbReference type="SUPFAM" id="SSF52374">
    <property type="entry name" value="Nucleotidylyl transferase"/>
    <property type="match status" value="1"/>
</dbReference>
<evidence type="ECO:0000256" key="11">
    <source>
        <dbReference type="ARBA" id="ARBA00048248"/>
    </source>
</evidence>
<comment type="subcellular location">
    <subcellularLocation>
        <location evidence="1">Cytoplasm</location>
    </subcellularLocation>
</comment>
<evidence type="ECO:0000256" key="8">
    <source>
        <dbReference type="ARBA" id="ARBA00022917"/>
    </source>
</evidence>
<dbReference type="Gene3D" id="1.10.240.10">
    <property type="entry name" value="Tyrosyl-Transfer RNA Synthetase"/>
    <property type="match status" value="1"/>
</dbReference>
<evidence type="ECO:0000313" key="14">
    <source>
        <dbReference type="EMBL" id="KAJ5205035.1"/>
    </source>
</evidence>
<dbReference type="PANTHER" id="PTHR46264">
    <property type="entry name" value="TYROSINE-TRNA LIGASE"/>
    <property type="match status" value="1"/>
</dbReference>
<feature type="compositionally biased region" description="Basic residues" evidence="13">
    <location>
        <begin position="352"/>
        <end position="365"/>
    </location>
</feature>
<keyword evidence="4" id="KW-0963">Cytoplasm</keyword>
<dbReference type="GeneID" id="83180277"/>
<evidence type="ECO:0000256" key="13">
    <source>
        <dbReference type="SAM" id="MobiDB-lite"/>
    </source>
</evidence>
<reference evidence="14" key="1">
    <citation type="submission" date="2022-12" db="EMBL/GenBank/DDBJ databases">
        <authorList>
            <person name="Petersen C."/>
        </authorList>
    </citation>
    <scope>NUCLEOTIDE SEQUENCE</scope>
    <source>
        <strain evidence="14">IBT 15544</strain>
    </source>
</reference>
<evidence type="ECO:0000313" key="15">
    <source>
        <dbReference type="Proteomes" id="UP001150904"/>
    </source>
</evidence>
<sequence length="401" mass="44034">MALTKEEQLALINENLAEVLNPEIIEDVLNKGETLKIYWGTATTGAPHCGYFVPIMKIAQLLKAGANVKILLADVHAFLDNLKAPIELVEYRAKYYRFAITALLKACNVPVEKLEFVLGSSYQLSSKYTMDTYRACSITSTHDSAKAGSEVVKQSDNPPLSGLIYPILQALDEEYLGVHCQFGGVDQRKIFALAKELLPKLGYSQRAHIMNPIVQSLSGGKMSSSDANSKIDLLDTPEIVGRKVKKANAPPKQVEDNGLLAFTEHVLLPASSLLDGERIFKVEQKEGDPLVYHDIESMRKDYAADVLTPQLLKPAVTAALCRLLAPIQKEYQESAEWQEIQKKAYPEDAPKEKKKKKDKGSRHPGAKATVQAEEGKDVSKEPATEADVGKSAADAMDKLAV</sequence>
<dbReference type="FunFam" id="3.40.50.620:FF:000040">
    <property type="entry name" value="Tyrosine--tRNA ligase"/>
    <property type="match status" value="1"/>
</dbReference>
<gene>
    <name evidence="14" type="ORF">N7498_005914</name>
</gene>
<dbReference type="OrthoDB" id="197206at2759"/>
<evidence type="ECO:0000256" key="6">
    <source>
        <dbReference type="ARBA" id="ARBA00022741"/>
    </source>
</evidence>
<evidence type="ECO:0000256" key="5">
    <source>
        <dbReference type="ARBA" id="ARBA00022598"/>
    </source>
</evidence>